<gene>
    <name evidence="2" type="ORF">HNP84_005941</name>
</gene>
<comment type="caution">
    <text evidence="2">The sequence shown here is derived from an EMBL/GenBank/DDBJ whole genome shotgun (WGS) entry which is preliminary data.</text>
</comment>
<organism evidence="2 3">
    <name type="scientific">Thermocatellispora tengchongensis</name>
    <dbReference type="NCBI Taxonomy" id="1073253"/>
    <lineage>
        <taxon>Bacteria</taxon>
        <taxon>Bacillati</taxon>
        <taxon>Actinomycetota</taxon>
        <taxon>Actinomycetes</taxon>
        <taxon>Streptosporangiales</taxon>
        <taxon>Streptosporangiaceae</taxon>
        <taxon>Thermocatellispora</taxon>
    </lineage>
</organism>
<dbReference type="Proteomes" id="UP000578449">
    <property type="component" value="Unassembled WGS sequence"/>
</dbReference>
<protein>
    <submittedName>
        <fullName evidence="2">Uncharacterized protein</fullName>
    </submittedName>
</protein>
<reference evidence="2 3" key="1">
    <citation type="submission" date="2020-08" db="EMBL/GenBank/DDBJ databases">
        <title>Genomic Encyclopedia of Type Strains, Phase IV (KMG-IV): sequencing the most valuable type-strain genomes for metagenomic binning, comparative biology and taxonomic classification.</title>
        <authorList>
            <person name="Goeker M."/>
        </authorList>
    </citation>
    <scope>NUCLEOTIDE SEQUENCE [LARGE SCALE GENOMIC DNA]</scope>
    <source>
        <strain evidence="2 3">DSM 45615</strain>
    </source>
</reference>
<evidence type="ECO:0000313" key="3">
    <source>
        <dbReference type="Proteomes" id="UP000578449"/>
    </source>
</evidence>
<evidence type="ECO:0000256" key="1">
    <source>
        <dbReference type="SAM" id="MobiDB-lite"/>
    </source>
</evidence>
<feature type="region of interest" description="Disordered" evidence="1">
    <location>
        <begin position="1"/>
        <end position="30"/>
    </location>
</feature>
<dbReference type="RefSeq" id="WP_185053109.1">
    <property type="nucleotide sequence ID" value="NZ_BAABIX010000036.1"/>
</dbReference>
<name>A0A840PGD3_9ACTN</name>
<keyword evidence="3" id="KW-1185">Reference proteome</keyword>
<accession>A0A840PGD3</accession>
<evidence type="ECO:0000313" key="2">
    <source>
        <dbReference type="EMBL" id="MBB5136197.1"/>
    </source>
</evidence>
<feature type="compositionally biased region" description="Low complexity" evidence="1">
    <location>
        <begin position="16"/>
        <end position="30"/>
    </location>
</feature>
<proteinExistence type="predicted"/>
<dbReference type="AlphaFoldDB" id="A0A840PGD3"/>
<sequence length="166" mass="16936">MNKSEADGSRVAVACRPRGPSLPSLPGGVRAGARLSLRRSRSSGGSAPFGISGTSLLGVSPVSTARVALASTYAGTPAAAKIAELTNTAGTDIANPDVTIPLVAAKLRFTEEHQQQILRHFIKGGDLSAGGVMHAVTSVAQTIPDADIAHDMETQAIRAMRLAAAV</sequence>
<dbReference type="EMBL" id="JACHGN010000013">
    <property type="protein sequence ID" value="MBB5136197.1"/>
    <property type="molecule type" value="Genomic_DNA"/>
</dbReference>